<evidence type="ECO:0000313" key="4">
    <source>
        <dbReference type="EMBL" id="PSC68179.1"/>
    </source>
</evidence>
<feature type="domain" description="Thioesterase" evidence="2">
    <location>
        <begin position="143"/>
        <end position="221"/>
    </location>
</feature>
<reference evidence="4 5" key="1">
    <citation type="journal article" date="2018" name="Plant J.">
        <title>Genome sequences of Chlorella sorokiniana UTEX 1602 and Micractinium conductrix SAG 241.80: implications to maltose excretion by a green alga.</title>
        <authorList>
            <person name="Arriola M.B."/>
            <person name="Velmurugan N."/>
            <person name="Zhang Y."/>
            <person name="Plunkett M.H."/>
            <person name="Hondzo H."/>
            <person name="Barney B.M."/>
        </authorList>
    </citation>
    <scope>NUCLEOTIDE SEQUENCE [LARGE SCALE GENOMIC DNA]</scope>
    <source>
        <strain evidence="4 5">SAG 241.80</strain>
    </source>
</reference>
<evidence type="ECO:0000259" key="2">
    <source>
        <dbReference type="Pfam" id="PF03061"/>
    </source>
</evidence>
<organism evidence="4 5">
    <name type="scientific">Micractinium conductrix</name>
    <dbReference type="NCBI Taxonomy" id="554055"/>
    <lineage>
        <taxon>Eukaryota</taxon>
        <taxon>Viridiplantae</taxon>
        <taxon>Chlorophyta</taxon>
        <taxon>core chlorophytes</taxon>
        <taxon>Trebouxiophyceae</taxon>
        <taxon>Chlorellales</taxon>
        <taxon>Chlorellaceae</taxon>
        <taxon>Chlorella clade</taxon>
        <taxon>Micractinium</taxon>
    </lineage>
</organism>
<dbReference type="InterPro" id="IPR029069">
    <property type="entry name" value="HotDog_dom_sf"/>
</dbReference>
<name>A0A2P6V259_9CHLO</name>
<proteinExistence type="predicted"/>
<dbReference type="CDD" id="cd00229">
    <property type="entry name" value="SGNH_hydrolase"/>
    <property type="match status" value="2"/>
</dbReference>
<dbReference type="Pfam" id="PF13472">
    <property type="entry name" value="Lipase_GDSL_2"/>
    <property type="match status" value="1"/>
</dbReference>
<sequence>MPGTVPAAASSGQQRPLSQIDRIKSQKALAAANGSGGVAAHGGETYMRGARGQAEDLDRLVKLDWTKELLAQPDMQTLLTCGAMSKAPEPGDDGVNGVDPDHLFLSLLRQDLIRDLLFLYNPTERTFRTLMSVGMDVCGHPTIVHGGFTSAMIDETTGGLVYELKKAGELGEGSAFTARLEVDYKRPMPSNSDVVCTARVEKVEGRKIWTVAEVADRPGGTVYALVRSSMAFMGGSIESGLLGSRSGTPSGTPRDSAALRFHSWLPGAALAVALLLTAGLLGMRTAPVEPGLRLREAHLDTVTGLESPGDACPPPRPCPPQKACPPCAAAAAGAAQQRQKQRQQRERAGQPQRVLDAWVQRLTVPWGPLLTEQEAQRGLSYYGSGERLQAVAAKLMAGKPIKVFTLGASVTRGIGTTDRRYSYASRLFEWIQAAFPHKDHVFVNRGIGGTSSAIYSVCAEHMVQEDADLIVLEFSANDLKDAPFSHPERKGYEQLVRKLLGMWGRPALIQLHHYAWWHAVGDGVEDGGLFYHPAAEAQLGVFAQYYDFPSVSVRGAMWHLMRSRVGQFNPDAARHGATASPTDYPIPGAEPGTEKQYWYRDRTHPGDEGHGMLAELLAHVLAKAVMESLSPRPRLHLAGRDADLAPARDARGLPLPMIPGNAATPTTLCAIEEDFQDVVDASKGFAYKPERPDGRNFVEQKWGWSAAKPGAWAEMLFDSASGFVDLTGNATNEGAQVSLSYLKSYKGMGTAELACVSGCTCEPQALDGTWETELSLQQILQFWVSRHRRCRVRITVSERPGAVAQRGHKVQLLGIMVSHFSVRLTTYPDQKESDPRLVARAPGFACTTLLFALALVGSATYLATCQRGGLSLCPAWTSLRPAAAPRCGVPQSHPQVINGGRLFLPGDALRRGTTAYGSGQRMERLGAKLLAGQPVTVTFLGGSITWGRGGNEGGSFVVRFTEWLNSTWPHPGHRIINHGLPAVTSALFAACYDNVPKDSDLVVLDFAVNDAAVSPNGRDKLGYSFSNGQRRGFEQLVRKSLKLRDEPAVVLLQFFSWNATRDKTEGKVVNGMPTGSQPYGDSFFWRTIEDELSTVAAYYDAPVMSLRNAAYHLLREQQHGFQWNVSLHHLVDSDAPEAEIERQKDAQFFWDENHPWDRTGHRAMAELLMATVSRGVQAAADAHLAHAACAGGHAGVPLALPPLPPLPPPMVTGNYEANATSCHLQEAFENVIQEEGGFKYEARAPDEDTFVAQKWGLTASKPGASATLRVDTELGGLSGKMDAVQVHLLFLRSWRGMGRALVECEGGCECEATELEGHWERQATLTDLYTLQATLTDLYTLQVSPHPRCQLRVTVQEGSASGEHMFSVSGVVVSSVDARMERGKIGQWEYNKART</sequence>
<gene>
    <name evidence="4" type="ORF">C2E20_8219</name>
</gene>
<dbReference type="InterPro" id="IPR013830">
    <property type="entry name" value="SGNH_hydro"/>
</dbReference>
<evidence type="ECO:0000313" key="5">
    <source>
        <dbReference type="Proteomes" id="UP000239649"/>
    </source>
</evidence>
<feature type="domain" description="SGNH hydrolase-type esterase" evidence="3">
    <location>
        <begin position="406"/>
        <end position="610"/>
    </location>
</feature>
<dbReference type="Proteomes" id="UP000239649">
    <property type="component" value="Unassembled WGS sequence"/>
</dbReference>
<evidence type="ECO:0000256" key="1">
    <source>
        <dbReference type="SAM" id="MobiDB-lite"/>
    </source>
</evidence>
<dbReference type="OrthoDB" id="544608at2759"/>
<dbReference type="PANTHER" id="PTHR34407:SF1">
    <property type="entry name" value="SGNH HYDROLASE-TYPE ESTERASE DOMAIN-CONTAINING PROTEIN"/>
    <property type="match status" value="1"/>
</dbReference>
<accession>A0A2P6V259</accession>
<comment type="caution">
    <text evidence="4">The sequence shown here is derived from an EMBL/GenBank/DDBJ whole genome shotgun (WGS) entry which is preliminary data.</text>
</comment>
<dbReference type="PANTHER" id="PTHR34407">
    <property type="entry name" value="EXPRESSED PROTEIN"/>
    <property type="match status" value="1"/>
</dbReference>
<dbReference type="InterPro" id="IPR006683">
    <property type="entry name" value="Thioestr_dom"/>
</dbReference>
<dbReference type="EMBL" id="LHPF02000041">
    <property type="protein sequence ID" value="PSC68179.1"/>
    <property type="molecule type" value="Genomic_DNA"/>
</dbReference>
<dbReference type="Gene3D" id="3.40.50.1110">
    <property type="entry name" value="SGNH hydrolase"/>
    <property type="match status" value="2"/>
</dbReference>
<dbReference type="Pfam" id="PF03061">
    <property type="entry name" value="4HBT"/>
    <property type="match status" value="1"/>
</dbReference>
<dbReference type="Gene3D" id="3.10.129.10">
    <property type="entry name" value="Hotdog Thioesterase"/>
    <property type="match status" value="1"/>
</dbReference>
<feature type="region of interest" description="Disordered" evidence="1">
    <location>
        <begin position="305"/>
        <end position="325"/>
    </location>
</feature>
<protein>
    <submittedName>
        <fullName evidence="4">Acyl-coenzyme A thioesterase THEM4 isoform B</fullName>
    </submittedName>
</protein>
<dbReference type="CDD" id="cd03443">
    <property type="entry name" value="PaaI_thioesterase"/>
    <property type="match status" value="1"/>
</dbReference>
<dbReference type="SUPFAM" id="SSF54637">
    <property type="entry name" value="Thioesterase/thiol ester dehydrase-isomerase"/>
    <property type="match status" value="1"/>
</dbReference>
<dbReference type="SUPFAM" id="SSF52266">
    <property type="entry name" value="SGNH hydrolase"/>
    <property type="match status" value="2"/>
</dbReference>
<dbReference type="InterPro" id="IPR036514">
    <property type="entry name" value="SGNH_hydro_sf"/>
</dbReference>
<feature type="compositionally biased region" description="Pro residues" evidence="1">
    <location>
        <begin position="311"/>
        <end position="323"/>
    </location>
</feature>
<keyword evidence="5" id="KW-1185">Reference proteome</keyword>
<evidence type="ECO:0000259" key="3">
    <source>
        <dbReference type="Pfam" id="PF13472"/>
    </source>
</evidence>